<organism evidence="3 4">
    <name type="scientific">Hymenochirus boettgeri</name>
    <name type="common">Congo dwarf clawed frog</name>
    <dbReference type="NCBI Taxonomy" id="247094"/>
    <lineage>
        <taxon>Eukaryota</taxon>
        <taxon>Metazoa</taxon>
        <taxon>Chordata</taxon>
        <taxon>Craniata</taxon>
        <taxon>Vertebrata</taxon>
        <taxon>Euteleostomi</taxon>
        <taxon>Amphibia</taxon>
        <taxon>Batrachia</taxon>
        <taxon>Anura</taxon>
        <taxon>Pipoidea</taxon>
        <taxon>Pipidae</taxon>
        <taxon>Pipinae</taxon>
        <taxon>Hymenochirus</taxon>
    </lineage>
</organism>
<dbReference type="EMBL" id="JAACNH010000003">
    <property type="protein sequence ID" value="KAG8447763.1"/>
    <property type="molecule type" value="Genomic_DNA"/>
</dbReference>
<proteinExistence type="predicted"/>
<protein>
    <recommendedName>
        <fullName evidence="2">Fibrinogen C-terminal domain-containing protein</fullName>
    </recommendedName>
</protein>
<dbReference type="SUPFAM" id="SSF56496">
    <property type="entry name" value="Fibrinogen C-terminal domain-like"/>
    <property type="match status" value="1"/>
</dbReference>
<dbReference type="CDD" id="cd00087">
    <property type="entry name" value="FReD"/>
    <property type="match status" value="1"/>
</dbReference>
<dbReference type="OrthoDB" id="7735550at2759"/>
<dbReference type="GO" id="GO:0003823">
    <property type="term" value="F:antigen binding"/>
    <property type="evidence" value="ECO:0007669"/>
    <property type="project" value="TreeGrafter"/>
</dbReference>
<keyword evidence="4" id="KW-1185">Reference proteome</keyword>
<feature type="domain" description="Fibrinogen C-terminal" evidence="2">
    <location>
        <begin position="1"/>
        <end position="200"/>
    </location>
</feature>
<name>A0A8T2JVY1_9PIPI</name>
<evidence type="ECO:0000256" key="1">
    <source>
        <dbReference type="ARBA" id="ARBA00023157"/>
    </source>
</evidence>
<comment type="caution">
    <text evidence="3">The sequence shown here is derived from an EMBL/GenBank/DDBJ whole genome shotgun (WGS) entry which is preliminary data.</text>
</comment>
<evidence type="ECO:0000313" key="3">
    <source>
        <dbReference type="EMBL" id="KAG8447763.1"/>
    </source>
</evidence>
<dbReference type="InterPro" id="IPR002181">
    <property type="entry name" value="Fibrinogen_a/b/g_C_dom"/>
</dbReference>
<dbReference type="GO" id="GO:0097367">
    <property type="term" value="F:carbohydrate derivative binding"/>
    <property type="evidence" value="ECO:0007669"/>
    <property type="project" value="TreeGrafter"/>
</dbReference>
<dbReference type="Proteomes" id="UP000812440">
    <property type="component" value="Chromosome 8_10"/>
</dbReference>
<dbReference type="Gene3D" id="3.90.215.10">
    <property type="entry name" value="Gamma Fibrinogen, chain A, domain 1"/>
    <property type="match status" value="1"/>
</dbReference>
<dbReference type="PANTHER" id="PTHR19143">
    <property type="entry name" value="FIBRINOGEN/TENASCIN/ANGIOPOEITIN"/>
    <property type="match status" value="1"/>
</dbReference>
<dbReference type="SMART" id="SM00186">
    <property type="entry name" value="FBG"/>
    <property type="match status" value="1"/>
</dbReference>
<evidence type="ECO:0000313" key="4">
    <source>
        <dbReference type="Proteomes" id="UP000812440"/>
    </source>
</evidence>
<dbReference type="GO" id="GO:0005102">
    <property type="term" value="F:signaling receptor binding"/>
    <property type="evidence" value="ECO:0007669"/>
    <property type="project" value="TreeGrafter"/>
</dbReference>
<dbReference type="PANTHER" id="PTHR19143:SF460">
    <property type="entry name" value="FICOLIN-1 ISOFORM X1"/>
    <property type="match status" value="1"/>
</dbReference>
<dbReference type="NCBIfam" id="NF040941">
    <property type="entry name" value="GGGWT_bact"/>
    <property type="match status" value="1"/>
</dbReference>
<dbReference type="GO" id="GO:0001867">
    <property type="term" value="P:complement activation, lectin pathway"/>
    <property type="evidence" value="ECO:0007669"/>
    <property type="project" value="TreeGrafter"/>
</dbReference>
<dbReference type="InterPro" id="IPR014716">
    <property type="entry name" value="Fibrinogen_a/b/g_C_1"/>
</dbReference>
<dbReference type="AlphaFoldDB" id="A0A8T2JVY1"/>
<feature type="non-terminal residue" evidence="3">
    <location>
        <position position="1"/>
    </location>
</feature>
<dbReference type="InterPro" id="IPR036056">
    <property type="entry name" value="Fibrinogen-like_C"/>
</dbReference>
<reference evidence="3" key="1">
    <citation type="thesis" date="2020" institute="ProQuest LLC" country="789 East Eisenhower Parkway, Ann Arbor, MI, USA">
        <title>Comparative Genomics and Chromosome Evolution.</title>
        <authorList>
            <person name="Mudd A.B."/>
        </authorList>
    </citation>
    <scope>NUCLEOTIDE SEQUENCE</scope>
    <source>
        <strain evidence="3">Female2</strain>
        <tissue evidence="3">Blood</tissue>
    </source>
</reference>
<dbReference type="GO" id="GO:0005615">
    <property type="term" value="C:extracellular space"/>
    <property type="evidence" value="ECO:0007669"/>
    <property type="project" value="TreeGrafter"/>
</dbReference>
<gene>
    <name evidence="3" type="ORF">GDO86_015031</name>
</gene>
<sequence>MGEALSGWYTIYPEGSQPMKVMCDMETDGGGWIVFQRRWDGSVDFVRDWNSYKMGFGNHLNEFWLGNENIYKLTSSGSWELRIDLQDVENGKFFIKYSSFKLLGEDQKYKLSLGSRKEGNIGNFMDAQVNMPFSTIDNDSSPGKCAGQYQGGWWYNTCYLPNVNGLYLLGDHTTSADGINWASGKGYHYSYKFSEMKIRP</sequence>
<dbReference type="PROSITE" id="PS51406">
    <property type="entry name" value="FIBRINOGEN_C_2"/>
    <property type="match status" value="1"/>
</dbReference>
<accession>A0A8T2JVY1</accession>
<dbReference type="FunFam" id="3.90.215.10:FF:000001">
    <property type="entry name" value="Tenascin isoform 1"/>
    <property type="match status" value="1"/>
</dbReference>
<dbReference type="InterPro" id="IPR050373">
    <property type="entry name" value="Fibrinogen_C-term_domain"/>
</dbReference>
<evidence type="ECO:0000259" key="2">
    <source>
        <dbReference type="PROSITE" id="PS51406"/>
    </source>
</evidence>
<dbReference type="Pfam" id="PF00147">
    <property type="entry name" value="Fibrinogen_C"/>
    <property type="match status" value="1"/>
</dbReference>
<keyword evidence="1" id="KW-1015">Disulfide bond</keyword>